<evidence type="ECO:0000259" key="2">
    <source>
        <dbReference type="PROSITE" id="PS51192"/>
    </source>
</evidence>
<dbReference type="Pfam" id="PF00271">
    <property type="entry name" value="Helicase_C"/>
    <property type="match status" value="1"/>
</dbReference>
<keyword evidence="1" id="KW-0378">Hydrolase</keyword>
<evidence type="ECO:0000256" key="1">
    <source>
        <dbReference type="ARBA" id="ARBA00022801"/>
    </source>
</evidence>
<keyword evidence="5" id="KW-1185">Reference proteome</keyword>
<organism evidence="4 5">
    <name type="scientific">Caldicellulosiruptor morganii</name>
    <dbReference type="NCBI Taxonomy" id="1387555"/>
    <lineage>
        <taxon>Bacteria</taxon>
        <taxon>Bacillati</taxon>
        <taxon>Bacillota</taxon>
        <taxon>Bacillota incertae sedis</taxon>
        <taxon>Caldicellulosiruptorales</taxon>
        <taxon>Caldicellulosiruptoraceae</taxon>
        <taxon>Caldicellulosiruptor</taxon>
    </lineage>
</organism>
<feature type="domain" description="Helicase C-terminal" evidence="3">
    <location>
        <begin position="688"/>
        <end position="846"/>
    </location>
</feature>
<dbReference type="InterPro" id="IPR025202">
    <property type="entry name" value="PLD-like_dom"/>
</dbReference>
<dbReference type="InterPro" id="IPR049952">
    <property type="entry name" value="PhospholipD-like_anti-phage"/>
</dbReference>
<accession>A0ABY7BST1</accession>
<dbReference type="InterPro" id="IPR038718">
    <property type="entry name" value="SNF2-like_sf"/>
</dbReference>
<evidence type="ECO:0000259" key="3">
    <source>
        <dbReference type="PROSITE" id="PS51194"/>
    </source>
</evidence>
<dbReference type="Gene3D" id="3.40.50.300">
    <property type="entry name" value="P-loop containing nucleotide triphosphate hydrolases"/>
    <property type="match status" value="1"/>
</dbReference>
<dbReference type="InterPro" id="IPR027417">
    <property type="entry name" value="P-loop_NTPase"/>
</dbReference>
<dbReference type="Gene3D" id="3.40.50.10810">
    <property type="entry name" value="Tandem AAA-ATPase domain"/>
    <property type="match status" value="1"/>
</dbReference>
<evidence type="ECO:0000313" key="4">
    <source>
        <dbReference type="EMBL" id="WAM34719.1"/>
    </source>
</evidence>
<dbReference type="PROSITE" id="PS51192">
    <property type="entry name" value="HELICASE_ATP_BIND_1"/>
    <property type="match status" value="1"/>
</dbReference>
<dbReference type="SUPFAM" id="SSF52540">
    <property type="entry name" value="P-loop containing nucleoside triphosphate hydrolases"/>
    <property type="match status" value="2"/>
</dbReference>
<dbReference type="SMART" id="SM00490">
    <property type="entry name" value="HELICc"/>
    <property type="match status" value="1"/>
</dbReference>
<dbReference type="SMART" id="SM00487">
    <property type="entry name" value="DEXDc"/>
    <property type="match status" value="1"/>
</dbReference>
<dbReference type="CDD" id="cd09179">
    <property type="entry name" value="PLDc_N_DEXD_a"/>
    <property type="match status" value="1"/>
</dbReference>
<sequence length="908" mass="104216">MSKRQYPAKSRQGIAFLKNMLKRYSSRLVDLSEEFLNKHLRNAKSYDRLAGYFSSSILEIAGEAIESIQGIARVVCNSEVESKDVLVAKLAKQKLVREWFKSKPEQKVEQFPERFKKLYELLKSGKLQVKVLPNDIYGLVHGKAGVITLSDGKKVAFVGSVNETAAGWKGNYEILWADDSIESVEWVQNEFEFFWNSPYACELCDLIIENIGRLAEGNRLSLQEWQKDPDPASPVVEAPVYREGFGLWNHQKYFVKMVFDEHCQDGARYILADEVGLGKTAQLGMIAQLTALYGNKPVLVIVPKTLLWQWQDELKTMFDIPSAVWDGKRWIVETGQEHKTRENGIPAILQCPRRIGIISQGLITSNSDIVKPLLELEYECVIVDEAHRARRQNLNKPGDRPEPNNLMKFLLELSKKTKTMILATATPIQLHPIEGWDLLYILAQGSAKVLGDAFSLWQLRPLEGIDYVRGAKEISSKAYYWSWIRNPLPPSKENPFTIGKLRRLLGMRSDEYVLNDDYDALLPSQKDIIDELIEENFMAKYNPFIRHIVKRKRSTLENTKDPETGESYLKKIDVVLFGEGDDEGLVLSAPLKKAYEYAEEFTNLLKQKTGAKGFYKTLLLRRMGSCMQAGLNTAKAIYEKRAIVRDDFSEEDEEDDMPDRINITGRDELFCLEEIIDLLEYNKDNDPKLNKILHILTDMGWLERGCIIFSEYFDTAWTIAQKLSSSLPDERIAIYAGGDKSGIIKSGIYSKVERDEIKELVLDGKIRLMIGTDAAAEGLNLQTLGSLINVDLPWNPIRLEQRQGRIKRIGQQFDSVYVYNLRYKDSIEDRIHAVLSGRIKLTYDMIGSLPEVIKDEWMDFVKTAEVLYSEHPFDIKYKDHVEKVDWESCKKVLDNEQRKEYLMRGWSE</sequence>
<dbReference type="Gene3D" id="3.30.870.10">
    <property type="entry name" value="Endonuclease Chain A"/>
    <property type="match status" value="1"/>
</dbReference>
<name>A0ABY7BST1_9FIRM</name>
<dbReference type="SUPFAM" id="SSF56024">
    <property type="entry name" value="Phospholipase D/nuclease"/>
    <property type="match status" value="1"/>
</dbReference>
<reference evidence="4" key="1">
    <citation type="submission" date="2022-12" db="EMBL/GenBank/DDBJ databases">
        <authorList>
            <person name="Bing R.G."/>
            <person name="Willard D.J."/>
            <person name="Manesh M.J.H."/>
            <person name="Laemthong T."/>
            <person name="Crosby J.R."/>
            <person name="Kelly R.M."/>
        </authorList>
    </citation>
    <scope>NUCLEOTIDE SEQUENCE</scope>
    <source>
        <strain evidence="4">DSM 8990</strain>
    </source>
</reference>
<feature type="domain" description="Helicase ATP-binding" evidence="2">
    <location>
        <begin position="260"/>
        <end position="445"/>
    </location>
</feature>
<dbReference type="InterPro" id="IPR049730">
    <property type="entry name" value="SNF2/RAD54-like_C"/>
</dbReference>
<dbReference type="CDD" id="cd18793">
    <property type="entry name" value="SF2_C_SNF"/>
    <property type="match status" value="1"/>
</dbReference>
<dbReference type="InterPro" id="IPR001650">
    <property type="entry name" value="Helicase_C-like"/>
</dbReference>
<dbReference type="Pfam" id="PF13091">
    <property type="entry name" value="PLDc_2"/>
    <property type="match status" value="1"/>
</dbReference>
<dbReference type="InterPro" id="IPR000330">
    <property type="entry name" value="SNF2_N"/>
</dbReference>
<dbReference type="Proteomes" id="UP001164909">
    <property type="component" value="Chromosome"/>
</dbReference>
<evidence type="ECO:0000313" key="5">
    <source>
        <dbReference type="Proteomes" id="UP001164909"/>
    </source>
</evidence>
<dbReference type="Pfam" id="PF00176">
    <property type="entry name" value="SNF2-rel_dom"/>
    <property type="match status" value="1"/>
</dbReference>
<dbReference type="PANTHER" id="PTHR45766:SF6">
    <property type="entry name" value="SWI_SNF-RELATED MATRIX-ASSOCIATED ACTIN-DEPENDENT REGULATOR OF CHROMATIN SUBFAMILY A-LIKE PROTEIN 1"/>
    <property type="match status" value="1"/>
</dbReference>
<dbReference type="EMBL" id="CP113865">
    <property type="protein sequence ID" value="WAM34719.1"/>
    <property type="molecule type" value="Genomic_DNA"/>
</dbReference>
<dbReference type="PROSITE" id="PS51194">
    <property type="entry name" value="HELICASE_CTER"/>
    <property type="match status" value="1"/>
</dbReference>
<dbReference type="PANTHER" id="PTHR45766">
    <property type="entry name" value="DNA ANNEALING HELICASE AND ENDONUCLEASE ZRANB3 FAMILY MEMBER"/>
    <property type="match status" value="1"/>
</dbReference>
<proteinExistence type="predicted"/>
<dbReference type="NCBIfam" id="NF042964">
    <property type="entry name" value="phospholipD_antiphage"/>
    <property type="match status" value="1"/>
</dbReference>
<gene>
    <name evidence="4" type="ORF">OTK00_000963</name>
</gene>
<protein>
    <submittedName>
        <fullName evidence="4">SNF2-related protein</fullName>
    </submittedName>
</protein>
<dbReference type="InterPro" id="IPR014001">
    <property type="entry name" value="Helicase_ATP-bd"/>
</dbReference>